<feature type="transmembrane region" description="Helical" evidence="1">
    <location>
        <begin position="85"/>
        <end position="107"/>
    </location>
</feature>
<feature type="transmembrane region" description="Helical" evidence="1">
    <location>
        <begin position="6"/>
        <end position="29"/>
    </location>
</feature>
<gene>
    <name evidence="2" type="ORF">DCF25_12095</name>
</gene>
<dbReference type="InterPro" id="IPR025067">
    <property type="entry name" value="DUF4079"/>
</dbReference>
<dbReference type="AlphaFoldDB" id="A0A2W4UIT3"/>
<sequence>MDLPSFIWLWRIAAWSMGLSIGAYGLLALSGGRLFYTRQQELDRPSWLRSLHFTLGGILVFLVLLLLSIGIVGTLGEFGELGHSVHLPAGLTVVALTLASAWSATRISPERPWARKTHLTLNGILFVGFVVVTATGWSVVQKYL</sequence>
<keyword evidence="1" id="KW-0812">Transmembrane</keyword>
<keyword evidence="1" id="KW-0472">Membrane</keyword>
<evidence type="ECO:0000313" key="3">
    <source>
        <dbReference type="Proteomes" id="UP000249354"/>
    </source>
</evidence>
<evidence type="ECO:0000313" key="2">
    <source>
        <dbReference type="EMBL" id="PZO16759.1"/>
    </source>
</evidence>
<name>A0A2W4UIT3_9CYAN</name>
<dbReference type="Pfam" id="PF13301">
    <property type="entry name" value="DUF4079"/>
    <property type="match status" value="1"/>
</dbReference>
<reference evidence="3" key="1">
    <citation type="submission" date="2018-04" db="EMBL/GenBank/DDBJ databases">
        <authorList>
            <person name="Cornet L."/>
        </authorList>
    </citation>
    <scope>NUCLEOTIDE SEQUENCE [LARGE SCALE GENOMIC DNA]</scope>
</reference>
<evidence type="ECO:0000256" key="1">
    <source>
        <dbReference type="SAM" id="Phobius"/>
    </source>
</evidence>
<feature type="transmembrane region" description="Helical" evidence="1">
    <location>
        <begin position="119"/>
        <end position="140"/>
    </location>
</feature>
<organism evidence="2 3">
    <name type="scientific">Leptolyngbya foveolarum</name>
    <dbReference type="NCBI Taxonomy" id="47253"/>
    <lineage>
        <taxon>Bacteria</taxon>
        <taxon>Bacillati</taxon>
        <taxon>Cyanobacteriota</taxon>
        <taxon>Cyanophyceae</taxon>
        <taxon>Leptolyngbyales</taxon>
        <taxon>Leptolyngbyaceae</taxon>
        <taxon>Leptolyngbya group</taxon>
        <taxon>Leptolyngbya</taxon>
    </lineage>
</organism>
<protein>
    <submittedName>
        <fullName evidence="2">DUF4079 domain-containing protein</fullName>
    </submittedName>
</protein>
<keyword evidence="1" id="KW-1133">Transmembrane helix</keyword>
<dbReference type="EMBL" id="QBMC01000076">
    <property type="protein sequence ID" value="PZO16759.1"/>
    <property type="molecule type" value="Genomic_DNA"/>
</dbReference>
<accession>A0A2W4UIT3</accession>
<reference evidence="2 3" key="2">
    <citation type="submission" date="2018-06" db="EMBL/GenBank/DDBJ databases">
        <title>Metagenomic assembly of (sub)arctic Cyanobacteria and their associated microbiome from non-axenic cultures.</title>
        <authorList>
            <person name="Baurain D."/>
        </authorList>
    </citation>
    <scope>NUCLEOTIDE SEQUENCE [LARGE SCALE GENOMIC DNA]</scope>
    <source>
        <strain evidence="2">ULC129bin1</strain>
    </source>
</reference>
<proteinExistence type="predicted"/>
<dbReference type="Proteomes" id="UP000249354">
    <property type="component" value="Unassembled WGS sequence"/>
</dbReference>
<feature type="transmembrane region" description="Helical" evidence="1">
    <location>
        <begin position="50"/>
        <end position="73"/>
    </location>
</feature>
<comment type="caution">
    <text evidence="2">The sequence shown here is derived from an EMBL/GenBank/DDBJ whole genome shotgun (WGS) entry which is preliminary data.</text>
</comment>